<dbReference type="InParanoid" id="A0A0C3AW56"/>
<feature type="compositionally biased region" description="Polar residues" evidence="1">
    <location>
        <begin position="63"/>
        <end position="72"/>
    </location>
</feature>
<accession>A0A0C3AW56</accession>
<proteinExistence type="predicted"/>
<evidence type="ECO:0000313" key="3">
    <source>
        <dbReference type="Proteomes" id="UP000054166"/>
    </source>
</evidence>
<feature type="region of interest" description="Disordered" evidence="1">
    <location>
        <begin position="1"/>
        <end position="72"/>
    </location>
</feature>
<gene>
    <name evidence="2" type="ORF">PILCRDRAFT_824724</name>
</gene>
<organism evidence="2 3">
    <name type="scientific">Piloderma croceum (strain F 1598)</name>
    <dbReference type="NCBI Taxonomy" id="765440"/>
    <lineage>
        <taxon>Eukaryota</taxon>
        <taxon>Fungi</taxon>
        <taxon>Dikarya</taxon>
        <taxon>Basidiomycota</taxon>
        <taxon>Agaricomycotina</taxon>
        <taxon>Agaricomycetes</taxon>
        <taxon>Agaricomycetidae</taxon>
        <taxon>Atheliales</taxon>
        <taxon>Atheliaceae</taxon>
        <taxon>Piloderma</taxon>
    </lineage>
</organism>
<evidence type="ECO:0000313" key="2">
    <source>
        <dbReference type="EMBL" id="KIM78243.1"/>
    </source>
</evidence>
<name>A0A0C3AW56_PILCF</name>
<feature type="compositionally biased region" description="Low complexity" evidence="1">
    <location>
        <begin position="42"/>
        <end position="54"/>
    </location>
</feature>
<protein>
    <submittedName>
        <fullName evidence="2">Uncharacterized protein</fullName>
    </submittedName>
</protein>
<reference evidence="2 3" key="1">
    <citation type="submission" date="2014-04" db="EMBL/GenBank/DDBJ databases">
        <authorList>
            <consortium name="DOE Joint Genome Institute"/>
            <person name="Kuo A."/>
            <person name="Tarkka M."/>
            <person name="Buscot F."/>
            <person name="Kohler A."/>
            <person name="Nagy L.G."/>
            <person name="Floudas D."/>
            <person name="Copeland A."/>
            <person name="Barry K.W."/>
            <person name="Cichocki N."/>
            <person name="Veneault-Fourrey C."/>
            <person name="LaButti K."/>
            <person name="Lindquist E.A."/>
            <person name="Lipzen A."/>
            <person name="Lundell T."/>
            <person name="Morin E."/>
            <person name="Murat C."/>
            <person name="Sun H."/>
            <person name="Tunlid A."/>
            <person name="Henrissat B."/>
            <person name="Grigoriev I.V."/>
            <person name="Hibbett D.S."/>
            <person name="Martin F."/>
            <person name="Nordberg H.P."/>
            <person name="Cantor M.N."/>
            <person name="Hua S.X."/>
        </authorList>
    </citation>
    <scope>NUCLEOTIDE SEQUENCE [LARGE SCALE GENOMIC DNA]</scope>
    <source>
        <strain evidence="2 3">F 1598</strain>
    </source>
</reference>
<evidence type="ECO:0000256" key="1">
    <source>
        <dbReference type="SAM" id="MobiDB-lite"/>
    </source>
</evidence>
<sequence length="72" mass="7410">MCTPTITPTSSTHPHHHSTPPSTAVSNSAPKTRNPGLRSPTRDPTTTVTTSSPPHHLPPSPTAAISNGAPQT</sequence>
<dbReference type="AlphaFoldDB" id="A0A0C3AW56"/>
<feature type="non-terminal residue" evidence="2">
    <location>
        <position position="72"/>
    </location>
</feature>
<keyword evidence="3" id="KW-1185">Reference proteome</keyword>
<reference evidence="3" key="2">
    <citation type="submission" date="2015-01" db="EMBL/GenBank/DDBJ databases">
        <title>Evolutionary Origins and Diversification of the Mycorrhizal Mutualists.</title>
        <authorList>
            <consortium name="DOE Joint Genome Institute"/>
            <consortium name="Mycorrhizal Genomics Consortium"/>
            <person name="Kohler A."/>
            <person name="Kuo A."/>
            <person name="Nagy L.G."/>
            <person name="Floudas D."/>
            <person name="Copeland A."/>
            <person name="Barry K.W."/>
            <person name="Cichocki N."/>
            <person name="Veneault-Fourrey C."/>
            <person name="LaButti K."/>
            <person name="Lindquist E.A."/>
            <person name="Lipzen A."/>
            <person name="Lundell T."/>
            <person name="Morin E."/>
            <person name="Murat C."/>
            <person name="Riley R."/>
            <person name="Ohm R."/>
            <person name="Sun H."/>
            <person name="Tunlid A."/>
            <person name="Henrissat B."/>
            <person name="Grigoriev I.V."/>
            <person name="Hibbett D.S."/>
            <person name="Martin F."/>
        </authorList>
    </citation>
    <scope>NUCLEOTIDE SEQUENCE [LARGE SCALE GENOMIC DNA]</scope>
    <source>
        <strain evidence="3">F 1598</strain>
    </source>
</reference>
<dbReference type="Proteomes" id="UP000054166">
    <property type="component" value="Unassembled WGS sequence"/>
</dbReference>
<feature type="compositionally biased region" description="Low complexity" evidence="1">
    <location>
        <begin position="1"/>
        <end position="12"/>
    </location>
</feature>
<dbReference type="EMBL" id="KN833018">
    <property type="protein sequence ID" value="KIM78243.1"/>
    <property type="molecule type" value="Genomic_DNA"/>
</dbReference>
<dbReference type="HOGENOM" id="CLU_2801038_0_0_1"/>